<feature type="compositionally biased region" description="Basic and acidic residues" evidence="1">
    <location>
        <begin position="15"/>
        <end position="25"/>
    </location>
</feature>
<dbReference type="Proteomes" id="UP000215332">
    <property type="component" value="Chromosome 1"/>
</dbReference>
<sequence length="288" mass="31360">MSQTPSEPVAANHESAAEAEKEPARPRRRARAAARPKADPTIARAVDEAREAAEFEARDFGVGDYLGAVVDGERMLTHLFECTHPGYRGWRWAVSMVRASRARNVSVSEVCLIPGDDSLVPPAWVPWRDRLQPGDIAPGTLLPTPDNDPRLEPGYTGGELAADEDPAEWAATRAVVAELGLGRERLLSQAGRDRVAERWMRGTGGPSDKSTKHAPHPCQTCGYFVRLSDSLGRIFGVCTNEYAPFDGTVVHVEHGCGGHSDVVEKHTGIEIPEPVYDTIDTDQSIFSE</sequence>
<gene>
    <name evidence="2" type="ORF">SAMEA4412665_00819</name>
</gene>
<accession>A0A239WDK5</accession>
<reference evidence="2 3" key="1">
    <citation type="submission" date="2017-06" db="EMBL/GenBank/DDBJ databases">
        <authorList>
            <consortium name="Pathogen Informatics"/>
        </authorList>
    </citation>
    <scope>NUCLEOTIDE SEQUENCE [LARGE SCALE GENOMIC DNA]</scope>
    <source>
        <strain evidence="2 3">NCTC11865</strain>
    </source>
</reference>
<dbReference type="Pfam" id="PF11228">
    <property type="entry name" value="DUF3027"/>
    <property type="match status" value="1"/>
</dbReference>
<evidence type="ECO:0000313" key="3">
    <source>
        <dbReference type="Proteomes" id="UP000215332"/>
    </source>
</evidence>
<protein>
    <submittedName>
        <fullName evidence="2">Protein of uncharacterized function (DUF3027)</fullName>
    </submittedName>
</protein>
<dbReference type="RefSeq" id="WP_021104802.1">
    <property type="nucleotide sequence ID" value="NZ_JAWFFS010000001.1"/>
</dbReference>
<dbReference type="InterPro" id="IPR021391">
    <property type="entry name" value="DUF3027"/>
</dbReference>
<evidence type="ECO:0000256" key="1">
    <source>
        <dbReference type="SAM" id="MobiDB-lite"/>
    </source>
</evidence>
<dbReference type="EMBL" id="LT906441">
    <property type="protein sequence ID" value="SNV32587.1"/>
    <property type="molecule type" value="Genomic_DNA"/>
</dbReference>
<evidence type="ECO:0000313" key="2">
    <source>
        <dbReference type="EMBL" id="SNV32587.1"/>
    </source>
</evidence>
<organism evidence="2 3">
    <name type="scientific">Cutibacterium granulosum</name>
    <dbReference type="NCBI Taxonomy" id="33011"/>
    <lineage>
        <taxon>Bacteria</taxon>
        <taxon>Bacillati</taxon>
        <taxon>Actinomycetota</taxon>
        <taxon>Actinomycetes</taxon>
        <taxon>Propionibacteriales</taxon>
        <taxon>Propionibacteriaceae</taxon>
        <taxon>Cutibacterium</taxon>
    </lineage>
</organism>
<proteinExistence type="predicted"/>
<dbReference type="KEGG" id="cgrn:4412665_00819"/>
<feature type="region of interest" description="Disordered" evidence="1">
    <location>
        <begin position="1"/>
        <end position="40"/>
    </location>
</feature>
<dbReference type="AlphaFoldDB" id="A0A239WDK5"/>
<name>A0A239WDK5_9ACTN</name>
<dbReference type="eggNOG" id="ENOG502ZBU7">
    <property type="taxonomic scope" value="Bacteria"/>
</dbReference>